<dbReference type="STRING" id="218851.A0A2G5C1Z8"/>
<dbReference type="Gene3D" id="3.40.50.300">
    <property type="entry name" value="P-loop containing nucleotide triphosphate hydrolases"/>
    <property type="match status" value="1"/>
</dbReference>
<dbReference type="FunFam" id="3.40.50.300:FF:001091">
    <property type="entry name" value="Probable disease resistance protein At1g61300"/>
    <property type="match status" value="1"/>
</dbReference>
<feature type="domain" description="Disease resistance R13L4/SHOC-2-like LRR" evidence="7">
    <location>
        <begin position="516"/>
        <end position="636"/>
    </location>
</feature>
<dbReference type="Gene3D" id="1.10.8.430">
    <property type="entry name" value="Helical domain of apoptotic protease-activating factors"/>
    <property type="match status" value="1"/>
</dbReference>
<dbReference type="Gene3D" id="1.10.10.10">
    <property type="entry name" value="Winged helix-like DNA-binding domain superfamily/Winged helix DNA-binding domain"/>
    <property type="match status" value="1"/>
</dbReference>
<dbReference type="InterPro" id="IPR027417">
    <property type="entry name" value="P-loop_NTPase"/>
</dbReference>
<dbReference type="SUPFAM" id="SSF52058">
    <property type="entry name" value="L domain-like"/>
    <property type="match status" value="1"/>
</dbReference>
<dbReference type="InterPro" id="IPR036388">
    <property type="entry name" value="WH-like_DNA-bd_sf"/>
</dbReference>
<feature type="domain" description="NB-ARC" evidence="4">
    <location>
        <begin position="139"/>
        <end position="312"/>
    </location>
</feature>
<dbReference type="SUPFAM" id="SSF52540">
    <property type="entry name" value="P-loop containing nucleoside triphosphate hydrolases"/>
    <property type="match status" value="1"/>
</dbReference>
<dbReference type="EMBL" id="KZ305134">
    <property type="protein sequence ID" value="PIA25304.1"/>
    <property type="molecule type" value="Genomic_DNA"/>
</dbReference>
<gene>
    <name evidence="8" type="ORF">AQUCO_11800004v1</name>
</gene>
<dbReference type="PRINTS" id="PR00364">
    <property type="entry name" value="DISEASERSIST"/>
</dbReference>
<keyword evidence="2" id="KW-0547">Nucleotide-binding</keyword>
<dbReference type="InterPro" id="IPR058922">
    <property type="entry name" value="WHD_DRP"/>
</dbReference>
<dbReference type="InterPro" id="IPR042197">
    <property type="entry name" value="Apaf_helical"/>
</dbReference>
<evidence type="ECO:0000259" key="6">
    <source>
        <dbReference type="Pfam" id="PF23559"/>
    </source>
</evidence>
<proteinExistence type="predicted"/>
<evidence type="ECO:0000259" key="4">
    <source>
        <dbReference type="Pfam" id="PF00931"/>
    </source>
</evidence>
<evidence type="ECO:0000256" key="1">
    <source>
        <dbReference type="ARBA" id="ARBA00022737"/>
    </source>
</evidence>
<keyword evidence="3" id="KW-0611">Plant defense</keyword>
<dbReference type="InterPro" id="IPR032675">
    <property type="entry name" value="LRR_dom_sf"/>
</dbReference>
<dbReference type="Proteomes" id="UP000230069">
    <property type="component" value="Unassembled WGS sequence"/>
</dbReference>
<evidence type="ECO:0008006" key="10">
    <source>
        <dbReference type="Google" id="ProtNLM"/>
    </source>
</evidence>
<evidence type="ECO:0000313" key="9">
    <source>
        <dbReference type="Proteomes" id="UP000230069"/>
    </source>
</evidence>
<evidence type="ECO:0000256" key="2">
    <source>
        <dbReference type="ARBA" id="ARBA00022741"/>
    </source>
</evidence>
<organism evidence="8 9">
    <name type="scientific">Aquilegia coerulea</name>
    <name type="common">Rocky mountain columbine</name>
    <dbReference type="NCBI Taxonomy" id="218851"/>
    <lineage>
        <taxon>Eukaryota</taxon>
        <taxon>Viridiplantae</taxon>
        <taxon>Streptophyta</taxon>
        <taxon>Embryophyta</taxon>
        <taxon>Tracheophyta</taxon>
        <taxon>Spermatophyta</taxon>
        <taxon>Magnoliopsida</taxon>
        <taxon>Ranunculales</taxon>
        <taxon>Ranunculaceae</taxon>
        <taxon>Thalictroideae</taxon>
        <taxon>Aquilegia</taxon>
    </lineage>
</organism>
<dbReference type="Gene3D" id="3.80.10.10">
    <property type="entry name" value="Ribonuclease Inhibitor"/>
    <property type="match status" value="1"/>
</dbReference>
<dbReference type="Pfam" id="PF00931">
    <property type="entry name" value="NB-ARC"/>
    <property type="match status" value="1"/>
</dbReference>
<dbReference type="FunCoup" id="A0A2G5C1Z8">
    <property type="interactions" value="33"/>
</dbReference>
<keyword evidence="9" id="KW-1185">Reference proteome</keyword>
<dbReference type="GO" id="GO:0043531">
    <property type="term" value="F:ADP binding"/>
    <property type="evidence" value="ECO:0007669"/>
    <property type="project" value="InterPro"/>
</dbReference>
<sequence length="815" mass="93918">MTFNYIHRCFLTDAEKKSKDIQVVEIWVRQVRELAYDAEDIIDTFNLHVERRKNATIVWRIIGFWNKLMTLHKTGMLIEQFNKRSTEISTYKSQYNIHESVSMQDSSHRTERLVSKLATRRTTPLVEEQVIVGFVEEATQLAAWLVKDEKEPRRRVMSIIGMGGLGKTTLAKLVYGKREVENHFDVCAWIYVSPKYRVRDLLSSCLKQVRGSITIDERSHIEKMDDGELKIELHKYLQGKRYLVVIDNIWNIDTWDRISASLPENQNGSRVLITTRNKEVAIHADQSTQHHELRLMNKDESWDLFCAKVFSSSGSCPPQLVHTGKRIVEKCGGLPLAIVMLGGILIGKERTNNAWSRVLACVDWQLNQDSNPSREILALSYTDLPYYLKSCFLYLGLFPKDSDIKVGKLTLLWIAEGFVQVRGEEPLEDVAEDYLEELIQRSLIQVTQRKYHRGPIETCRVNDLLRDFAITEAKNIRFLDILGNKMYPVSARPRRLGIHSCDTSMDVNHSSASFSKLRSILFFDVTFQIDMWKSTFGGRTKMLKVLDFEGVNLSGGLPKQIWKLVFLHYLGLRNCFSVEFPPSIGNLVKLQTLDVRNTLLCSLTKEVWKLKQLRHLYLNSFGVINLDSMEDLPRNLISLEISSDLWNCMWQASVRFGCLQSLTLNGELRCPNKSLRNFFPLSILELHLEESVLEEDPSSVLGSLPALRELRLRNKSYIGNKLLFLPEGFFQLEFLELRGLQALEEWTVEDEAMSSLRHLVIYDCPGLKMLPDGLINVTTLQKFEISNMPNAFLDRVKENGEDWDKIKHVPSITCN</sequence>
<keyword evidence="1" id="KW-0677">Repeat</keyword>
<dbReference type="GO" id="GO:0098542">
    <property type="term" value="P:defense response to other organism"/>
    <property type="evidence" value="ECO:0007669"/>
    <property type="project" value="TreeGrafter"/>
</dbReference>
<dbReference type="Pfam" id="PF23598">
    <property type="entry name" value="LRR_14"/>
    <property type="match status" value="1"/>
</dbReference>
<dbReference type="Pfam" id="PF23559">
    <property type="entry name" value="WHD_DRP"/>
    <property type="match status" value="1"/>
</dbReference>
<dbReference type="CDD" id="cd14798">
    <property type="entry name" value="RX-CC_like"/>
    <property type="match status" value="1"/>
</dbReference>
<dbReference type="Pfam" id="PF18052">
    <property type="entry name" value="Rx_N"/>
    <property type="match status" value="1"/>
</dbReference>
<feature type="domain" description="Disease resistance N-terminal" evidence="5">
    <location>
        <begin position="8"/>
        <end position="54"/>
    </location>
</feature>
<dbReference type="PANTHER" id="PTHR23155:SF1228">
    <property type="entry name" value="NB-ARC DOMAIN CONTAINING PROTEIN, EXPRESSED"/>
    <property type="match status" value="1"/>
</dbReference>
<dbReference type="InterPro" id="IPR044974">
    <property type="entry name" value="Disease_R_plants"/>
</dbReference>
<reference evidence="8 9" key="1">
    <citation type="submission" date="2017-09" db="EMBL/GenBank/DDBJ databases">
        <title>WGS assembly of Aquilegia coerulea Goldsmith.</title>
        <authorList>
            <person name="Hodges S."/>
            <person name="Kramer E."/>
            <person name="Nordborg M."/>
            <person name="Tomkins J."/>
            <person name="Borevitz J."/>
            <person name="Derieg N."/>
            <person name="Yan J."/>
            <person name="Mihaltcheva S."/>
            <person name="Hayes R.D."/>
            <person name="Rokhsar D."/>
        </authorList>
    </citation>
    <scope>NUCLEOTIDE SEQUENCE [LARGE SCALE GENOMIC DNA]</scope>
    <source>
        <strain evidence="9">cv. Goldsmith</strain>
    </source>
</reference>
<protein>
    <recommendedName>
        <fullName evidence="10">NB-ARC domain-containing protein</fullName>
    </recommendedName>
</protein>
<dbReference type="InParanoid" id="A0A2G5C1Z8"/>
<feature type="domain" description="Disease resistance protein winged helix" evidence="6">
    <location>
        <begin position="397"/>
        <end position="469"/>
    </location>
</feature>
<evidence type="ECO:0000256" key="3">
    <source>
        <dbReference type="ARBA" id="ARBA00022821"/>
    </source>
</evidence>
<dbReference type="AlphaFoldDB" id="A0A2G5C1Z8"/>
<evidence type="ECO:0000313" key="8">
    <source>
        <dbReference type="EMBL" id="PIA25304.1"/>
    </source>
</evidence>
<dbReference type="InterPro" id="IPR055414">
    <property type="entry name" value="LRR_R13L4/SHOC2-like"/>
</dbReference>
<evidence type="ECO:0000259" key="7">
    <source>
        <dbReference type="Pfam" id="PF23598"/>
    </source>
</evidence>
<dbReference type="OrthoDB" id="3027644at2759"/>
<dbReference type="FunFam" id="1.10.10.10:FF:000322">
    <property type="entry name" value="Probable disease resistance protein At1g63360"/>
    <property type="match status" value="1"/>
</dbReference>
<name>A0A2G5C1Z8_AQUCA</name>
<dbReference type="Gene3D" id="1.20.5.4130">
    <property type="match status" value="1"/>
</dbReference>
<accession>A0A2G5C1Z8</accession>
<dbReference type="InterPro" id="IPR041118">
    <property type="entry name" value="Rx_N"/>
</dbReference>
<dbReference type="InterPro" id="IPR002182">
    <property type="entry name" value="NB-ARC"/>
</dbReference>
<evidence type="ECO:0000259" key="5">
    <source>
        <dbReference type="Pfam" id="PF18052"/>
    </source>
</evidence>
<dbReference type="InterPro" id="IPR038005">
    <property type="entry name" value="RX-like_CC"/>
</dbReference>
<dbReference type="PANTHER" id="PTHR23155">
    <property type="entry name" value="DISEASE RESISTANCE PROTEIN RP"/>
    <property type="match status" value="1"/>
</dbReference>